<dbReference type="PANTHER" id="PTHR30126">
    <property type="entry name" value="HTH-TYPE TRANSCRIPTIONAL REGULATOR"/>
    <property type="match status" value="1"/>
</dbReference>
<comment type="caution">
    <text evidence="6">The sequence shown here is derived from an EMBL/GenBank/DDBJ whole genome shotgun (WGS) entry which is preliminary data.</text>
</comment>
<keyword evidence="7" id="KW-1185">Reference proteome</keyword>
<dbReference type="SUPFAM" id="SSF53850">
    <property type="entry name" value="Periplasmic binding protein-like II"/>
    <property type="match status" value="1"/>
</dbReference>
<dbReference type="PROSITE" id="PS50931">
    <property type="entry name" value="HTH_LYSR"/>
    <property type="match status" value="1"/>
</dbReference>
<dbReference type="InterPro" id="IPR036388">
    <property type="entry name" value="WH-like_DNA-bd_sf"/>
</dbReference>
<evidence type="ECO:0000313" key="6">
    <source>
        <dbReference type="EMBL" id="MFC3111241.1"/>
    </source>
</evidence>
<dbReference type="Gene3D" id="1.10.10.10">
    <property type="entry name" value="Winged helix-like DNA-binding domain superfamily/Winged helix DNA-binding domain"/>
    <property type="match status" value="1"/>
</dbReference>
<dbReference type="InterPro" id="IPR036390">
    <property type="entry name" value="WH_DNA-bd_sf"/>
</dbReference>
<protein>
    <submittedName>
        <fullName evidence="6">LysR substrate-binding domain-containing protein</fullName>
    </submittedName>
</protein>
<name>A0ABV7FCS7_9BURK</name>
<dbReference type="RefSeq" id="WP_390322651.1">
    <property type="nucleotide sequence ID" value="NZ_JBHRTP010000105.1"/>
</dbReference>
<dbReference type="InterPro" id="IPR000847">
    <property type="entry name" value="LysR_HTH_N"/>
</dbReference>
<dbReference type="SUPFAM" id="SSF46785">
    <property type="entry name" value="Winged helix' DNA-binding domain"/>
    <property type="match status" value="1"/>
</dbReference>
<dbReference type="Pfam" id="PF00126">
    <property type="entry name" value="HTH_1"/>
    <property type="match status" value="1"/>
</dbReference>
<dbReference type="InterPro" id="IPR005119">
    <property type="entry name" value="LysR_subst-bd"/>
</dbReference>
<feature type="domain" description="HTH lysR-type" evidence="5">
    <location>
        <begin position="3"/>
        <end position="60"/>
    </location>
</feature>
<gene>
    <name evidence="6" type="ORF">ACFOFO_25390</name>
</gene>
<dbReference type="Gene3D" id="3.40.190.290">
    <property type="match status" value="1"/>
</dbReference>
<evidence type="ECO:0000256" key="3">
    <source>
        <dbReference type="ARBA" id="ARBA00023125"/>
    </source>
</evidence>
<evidence type="ECO:0000259" key="5">
    <source>
        <dbReference type="PROSITE" id="PS50931"/>
    </source>
</evidence>
<evidence type="ECO:0000256" key="2">
    <source>
        <dbReference type="ARBA" id="ARBA00023015"/>
    </source>
</evidence>
<evidence type="ECO:0000256" key="4">
    <source>
        <dbReference type="ARBA" id="ARBA00023163"/>
    </source>
</evidence>
<comment type="similarity">
    <text evidence="1">Belongs to the LysR transcriptional regulatory family.</text>
</comment>
<dbReference type="EMBL" id="JBHRTP010000105">
    <property type="protein sequence ID" value="MFC3111241.1"/>
    <property type="molecule type" value="Genomic_DNA"/>
</dbReference>
<dbReference type="PANTHER" id="PTHR30126:SF4">
    <property type="entry name" value="LYSR FAMILY TRANSCRIPTIONAL REGULATOR"/>
    <property type="match status" value="1"/>
</dbReference>
<organism evidence="6 7">
    <name type="scientific">Undibacterium arcticum</name>
    <dbReference type="NCBI Taxonomy" id="1762892"/>
    <lineage>
        <taxon>Bacteria</taxon>
        <taxon>Pseudomonadati</taxon>
        <taxon>Pseudomonadota</taxon>
        <taxon>Betaproteobacteria</taxon>
        <taxon>Burkholderiales</taxon>
        <taxon>Oxalobacteraceae</taxon>
        <taxon>Undibacterium</taxon>
    </lineage>
</organism>
<keyword evidence="3" id="KW-0238">DNA-binding</keyword>
<sequence>MNLTLEALQIIDTIDRKGSFAAAAAALDRVPSALTYSVRKLEGDLDVLLFDRRGHRAKLTAAGQELLAEGRHLLHLAEELEQRVKRTATGWEVELRIVLDGIIPFAHVLPLIAAFDREAAGTRLRFSYEVLGGTWESLLSGAADLAIGAGYGGPDLIQMSGKFQTRALGEIEWIYAVAPEHPLAREPEPLTANVMQRHRAVAVGDTSRNGPGMTAGLLSGQETLTVPSINDKLAAQLAGLGCGHLPRILAAPHLAAGRLIEKKTIESRPGAASQYAWRSSAARGKGMKWFLTQLADPVTQRRLLGLDPAL</sequence>
<evidence type="ECO:0000313" key="7">
    <source>
        <dbReference type="Proteomes" id="UP001595530"/>
    </source>
</evidence>
<dbReference type="Pfam" id="PF03466">
    <property type="entry name" value="LysR_substrate"/>
    <property type="match status" value="1"/>
</dbReference>
<evidence type="ECO:0000256" key="1">
    <source>
        <dbReference type="ARBA" id="ARBA00009437"/>
    </source>
</evidence>
<accession>A0ABV7FCS7</accession>
<proteinExistence type="inferred from homology"/>
<dbReference type="Proteomes" id="UP001595530">
    <property type="component" value="Unassembled WGS sequence"/>
</dbReference>
<reference evidence="7" key="1">
    <citation type="journal article" date="2019" name="Int. J. Syst. Evol. Microbiol.">
        <title>The Global Catalogue of Microorganisms (GCM) 10K type strain sequencing project: providing services to taxonomists for standard genome sequencing and annotation.</title>
        <authorList>
            <consortium name="The Broad Institute Genomics Platform"/>
            <consortium name="The Broad Institute Genome Sequencing Center for Infectious Disease"/>
            <person name="Wu L."/>
            <person name="Ma J."/>
        </authorList>
    </citation>
    <scope>NUCLEOTIDE SEQUENCE [LARGE SCALE GENOMIC DNA]</scope>
    <source>
        <strain evidence="7">KCTC 42986</strain>
    </source>
</reference>
<keyword evidence="4" id="KW-0804">Transcription</keyword>
<keyword evidence="2" id="KW-0805">Transcription regulation</keyword>